<keyword evidence="7" id="KW-1185">Reference proteome</keyword>
<dbReference type="InterPro" id="IPR057240">
    <property type="entry name" value="ParB_dimer_C"/>
</dbReference>
<reference evidence="6 7" key="1">
    <citation type="journal article" date="2019" name="Int. J. Syst. Evol. Microbiol.">
        <title>The Global Catalogue of Microorganisms (GCM) 10K type strain sequencing project: providing services to taxonomists for standard genome sequencing and annotation.</title>
        <authorList>
            <consortium name="The Broad Institute Genomics Platform"/>
            <consortium name="The Broad Institute Genome Sequencing Center for Infectious Disease"/>
            <person name="Wu L."/>
            <person name="Ma J."/>
        </authorList>
    </citation>
    <scope>NUCLEOTIDE SEQUENCE [LARGE SCALE GENOMIC DNA]</scope>
    <source>
        <strain evidence="6 7">JCM 15900</strain>
    </source>
</reference>
<dbReference type="Pfam" id="PF23552">
    <property type="entry name" value="ParB_C"/>
    <property type="match status" value="1"/>
</dbReference>
<evidence type="ECO:0000313" key="7">
    <source>
        <dbReference type="Proteomes" id="UP001500984"/>
    </source>
</evidence>
<feature type="compositionally biased region" description="Basic and acidic residues" evidence="4">
    <location>
        <begin position="92"/>
        <end position="101"/>
    </location>
</feature>
<dbReference type="InterPro" id="IPR041468">
    <property type="entry name" value="HTH_ParB/Spo0J"/>
</dbReference>
<dbReference type="Pfam" id="PF17762">
    <property type="entry name" value="HTH_ParB"/>
    <property type="match status" value="1"/>
</dbReference>
<dbReference type="Gene3D" id="3.90.1530.30">
    <property type="match status" value="1"/>
</dbReference>
<dbReference type="InterPro" id="IPR003115">
    <property type="entry name" value="ParB_N"/>
</dbReference>
<dbReference type="NCBIfam" id="TIGR00180">
    <property type="entry name" value="parB_part"/>
    <property type="match status" value="1"/>
</dbReference>
<dbReference type="InterPro" id="IPR036086">
    <property type="entry name" value="ParB/Sulfiredoxin_sf"/>
</dbReference>
<feature type="compositionally biased region" description="Basic and acidic residues" evidence="4">
    <location>
        <begin position="165"/>
        <end position="174"/>
    </location>
</feature>
<dbReference type="PANTHER" id="PTHR33375:SF1">
    <property type="entry name" value="CHROMOSOME-PARTITIONING PROTEIN PARB-RELATED"/>
    <property type="match status" value="1"/>
</dbReference>
<keyword evidence="3" id="KW-0238">DNA-binding</keyword>
<dbReference type="PANTHER" id="PTHR33375">
    <property type="entry name" value="CHROMOSOME-PARTITIONING PROTEIN PARB-RELATED"/>
    <property type="match status" value="1"/>
</dbReference>
<feature type="compositionally biased region" description="Low complexity" evidence="4">
    <location>
        <begin position="137"/>
        <end position="163"/>
    </location>
</feature>
<comment type="similarity">
    <text evidence="1">Belongs to the ParB family.</text>
</comment>
<feature type="region of interest" description="Disordered" evidence="4">
    <location>
        <begin position="217"/>
        <end position="236"/>
    </location>
</feature>
<evidence type="ECO:0000313" key="6">
    <source>
        <dbReference type="EMBL" id="GAA2094870.1"/>
    </source>
</evidence>
<keyword evidence="2" id="KW-0159">Chromosome partition</keyword>
<feature type="region of interest" description="Disordered" evidence="4">
    <location>
        <begin position="1"/>
        <end position="200"/>
    </location>
</feature>
<evidence type="ECO:0000256" key="4">
    <source>
        <dbReference type="SAM" id="MobiDB-lite"/>
    </source>
</evidence>
<dbReference type="SUPFAM" id="SSF110849">
    <property type="entry name" value="ParB/Sulfiredoxin"/>
    <property type="match status" value="1"/>
</dbReference>
<dbReference type="InterPro" id="IPR050336">
    <property type="entry name" value="Chromosome_partition/occlusion"/>
</dbReference>
<evidence type="ECO:0000256" key="2">
    <source>
        <dbReference type="ARBA" id="ARBA00022829"/>
    </source>
</evidence>
<dbReference type="SMART" id="SM00470">
    <property type="entry name" value="ParB"/>
    <property type="match status" value="1"/>
</dbReference>
<sequence length="500" mass="52693">MAEKRKGGLGRGLGSLIPTPETGRPADVFFPRSERDEAAVTDGSEAEGSSPRRSADPAESMRRAQAGRRTAAPKKAPAKTGKSAASGASEKGQTKRTDSARETAGPEQKASGGSRKASAAKPKTGAASNGTAKQRAAGKGATAAGKAAAAAEAESEKVSTSTAQRVRDVTEPVDRGVVGEGPAAQPSPVNTGDTPSAATVDNPVETAVDAAVDQGEAAGAVSRGTGDEQELVPVPGTTFGEIPIELIRPNPRQPREVFDEDALEELVTSIREIGVLQPVVVRRRSDDPAKYELIMGERRFRASQEAGRTSVPAIVRETSDDDLLRDALLENLHRVDLNPLEEAAAYAQLLEDFDCTQEELSGRIGRSRPQISNTLRLLKLPPMVQRRVAAGVLSSGHARAILGLNDAAQMEVLAQRVVAEGLSVRATEEAVVLLNRGEKPAVSRGTKEADPALTELARSIGDRLETRVNVTMGKRKGKLSVEFADQADLKRILELLGISQ</sequence>
<dbReference type="Gene3D" id="1.10.10.2830">
    <property type="match status" value="1"/>
</dbReference>
<dbReference type="InterPro" id="IPR004437">
    <property type="entry name" value="ParB/RepB/Spo0J"/>
</dbReference>
<accession>A0ABN2WM81</accession>
<dbReference type="Proteomes" id="UP001500984">
    <property type="component" value="Unassembled WGS sequence"/>
</dbReference>
<name>A0ABN2WM81_9MICO</name>
<feature type="compositionally biased region" description="Low complexity" evidence="4">
    <location>
        <begin position="109"/>
        <end position="123"/>
    </location>
</feature>
<feature type="domain" description="ParB-like N-terminal" evidence="5">
    <location>
        <begin position="240"/>
        <end position="332"/>
    </location>
</feature>
<dbReference type="EMBL" id="BAAAPZ010000004">
    <property type="protein sequence ID" value="GAA2094870.1"/>
    <property type="molecule type" value="Genomic_DNA"/>
</dbReference>
<evidence type="ECO:0000259" key="5">
    <source>
        <dbReference type="SMART" id="SM00470"/>
    </source>
</evidence>
<proteinExistence type="inferred from homology"/>
<feature type="compositionally biased region" description="Low complexity" evidence="4">
    <location>
        <begin position="67"/>
        <end position="89"/>
    </location>
</feature>
<gene>
    <name evidence="6" type="ORF">GCM10009823_14110</name>
</gene>
<comment type="caution">
    <text evidence="6">The sequence shown here is derived from an EMBL/GenBank/DDBJ whole genome shotgun (WGS) entry which is preliminary data.</text>
</comment>
<organism evidence="6 7">
    <name type="scientific">Brevibacterium salitolerans</name>
    <dbReference type="NCBI Taxonomy" id="1403566"/>
    <lineage>
        <taxon>Bacteria</taxon>
        <taxon>Bacillati</taxon>
        <taxon>Actinomycetota</taxon>
        <taxon>Actinomycetes</taxon>
        <taxon>Micrococcales</taxon>
        <taxon>Brevibacteriaceae</taxon>
        <taxon>Brevibacterium</taxon>
    </lineage>
</organism>
<dbReference type="SUPFAM" id="SSF109709">
    <property type="entry name" value="KorB DNA-binding domain-like"/>
    <property type="match status" value="1"/>
</dbReference>
<dbReference type="Pfam" id="PF02195">
    <property type="entry name" value="ParB_N"/>
    <property type="match status" value="1"/>
</dbReference>
<evidence type="ECO:0000256" key="1">
    <source>
        <dbReference type="ARBA" id="ARBA00006295"/>
    </source>
</evidence>
<feature type="compositionally biased region" description="Basic and acidic residues" evidence="4">
    <location>
        <begin position="53"/>
        <end position="62"/>
    </location>
</feature>
<protein>
    <recommendedName>
        <fullName evidence="5">ParB-like N-terminal domain-containing protein</fullName>
    </recommendedName>
</protein>
<feature type="compositionally biased region" description="Polar residues" evidence="4">
    <location>
        <begin position="187"/>
        <end position="199"/>
    </location>
</feature>
<evidence type="ECO:0000256" key="3">
    <source>
        <dbReference type="ARBA" id="ARBA00023125"/>
    </source>
</evidence>
<dbReference type="CDD" id="cd16393">
    <property type="entry name" value="SPO0J_N"/>
    <property type="match status" value="1"/>
</dbReference>